<accession>A0ABQ3IU61</accession>
<proteinExistence type="predicted"/>
<gene>
    <name evidence="1" type="primary">holC</name>
    <name evidence="1" type="ORF">GCM10011501_22990</name>
</gene>
<sequence>MNTHVMFYILEQENTSADPLALVKLHVCIQAAHFYRQNQRVFIYTQDQEQAHAIDELLWSFEPDSFVPHNLIGEGPKNGAAVEISWQAPVNRRPVLINLTSTVPHFAHQFSQIVDFVPSDEQLKQLARERFKGYRQLGFKVDNQKIGQTINAEKVIDDAINN</sequence>
<evidence type="ECO:0000313" key="1">
    <source>
        <dbReference type="EMBL" id="GHE93027.1"/>
    </source>
</evidence>
<dbReference type="SUPFAM" id="SSF102400">
    <property type="entry name" value="DNA polymerase III chi subunit"/>
    <property type="match status" value="1"/>
</dbReference>
<dbReference type="InterPro" id="IPR007459">
    <property type="entry name" value="DNA_pol3_chi"/>
</dbReference>
<organism evidence="1 2">
    <name type="scientific">Thalassotalea profundi</name>
    <dbReference type="NCBI Taxonomy" id="2036687"/>
    <lineage>
        <taxon>Bacteria</taxon>
        <taxon>Pseudomonadati</taxon>
        <taxon>Pseudomonadota</taxon>
        <taxon>Gammaproteobacteria</taxon>
        <taxon>Alteromonadales</taxon>
        <taxon>Colwelliaceae</taxon>
        <taxon>Thalassotalea</taxon>
    </lineage>
</organism>
<protein>
    <submittedName>
        <fullName evidence="1">DNA polymerase III subunit chi</fullName>
    </submittedName>
</protein>
<dbReference type="Proteomes" id="UP000626370">
    <property type="component" value="Unassembled WGS sequence"/>
</dbReference>
<dbReference type="PANTHER" id="PTHR38767">
    <property type="entry name" value="DNA POLYMERASE III SUBUNIT CHI"/>
    <property type="match status" value="1"/>
</dbReference>
<name>A0ABQ3IU61_9GAMM</name>
<dbReference type="InterPro" id="IPR036768">
    <property type="entry name" value="PolIII_chi_sf"/>
</dbReference>
<dbReference type="PANTHER" id="PTHR38767:SF1">
    <property type="entry name" value="DNA POLYMERASE III SUBUNIT CHI"/>
    <property type="match status" value="1"/>
</dbReference>
<dbReference type="RefSeq" id="WP_189378409.1">
    <property type="nucleotide sequence ID" value="NZ_BNAH01000009.1"/>
</dbReference>
<comment type="caution">
    <text evidence="1">The sequence shown here is derived from an EMBL/GenBank/DDBJ whole genome shotgun (WGS) entry which is preliminary data.</text>
</comment>
<keyword evidence="2" id="KW-1185">Reference proteome</keyword>
<dbReference type="Gene3D" id="3.40.50.10110">
    <property type="entry name" value="DNA polymerase III subunit chi"/>
    <property type="match status" value="1"/>
</dbReference>
<evidence type="ECO:0000313" key="2">
    <source>
        <dbReference type="Proteomes" id="UP000626370"/>
    </source>
</evidence>
<dbReference type="EMBL" id="BNAH01000009">
    <property type="protein sequence ID" value="GHE93027.1"/>
    <property type="molecule type" value="Genomic_DNA"/>
</dbReference>
<dbReference type="Pfam" id="PF04364">
    <property type="entry name" value="DNA_pol3_chi"/>
    <property type="match status" value="1"/>
</dbReference>
<reference evidence="2" key="1">
    <citation type="journal article" date="2019" name="Int. J. Syst. Evol. Microbiol.">
        <title>The Global Catalogue of Microorganisms (GCM) 10K type strain sequencing project: providing services to taxonomists for standard genome sequencing and annotation.</title>
        <authorList>
            <consortium name="The Broad Institute Genomics Platform"/>
            <consortium name="The Broad Institute Genome Sequencing Center for Infectious Disease"/>
            <person name="Wu L."/>
            <person name="Ma J."/>
        </authorList>
    </citation>
    <scope>NUCLEOTIDE SEQUENCE [LARGE SCALE GENOMIC DNA]</scope>
    <source>
        <strain evidence="2">CGMCC 1.15922</strain>
    </source>
</reference>